<evidence type="ECO:0000313" key="3">
    <source>
        <dbReference type="EMBL" id="NIA68368.1"/>
    </source>
</evidence>
<feature type="domain" description="UspA" evidence="2">
    <location>
        <begin position="1"/>
        <end position="149"/>
    </location>
</feature>
<dbReference type="PANTHER" id="PTHR46268">
    <property type="entry name" value="STRESS RESPONSE PROTEIN NHAX"/>
    <property type="match status" value="1"/>
</dbReference>
<evidence type="ECO:0000256" key="1">
    <source>
        <dbReference type="ARBA" id="ARBA00008791"/>
    </source>
</evidence>
<dbReference type="PANTHER" id="PTHR46268:SF6">
    <property type="entry name" value="UNIVERSAL STRESS PROTEIN UP12"/>
    <property type="match status" value="1"/>
</dbReference>
<dbReference type="Gene3D" id="3.40.50.620">
    <property type="entry name" value="HUPs"/>
    <property type="match status" value="1"/>
</dbReference>
<comment type="caution">
    <text evidence="3">The sequence shown here is derived from an EMBL/GenBank/DDBJ whole genome shotgun (WGS) entry which is preliminary data.</text>
</comment>
<proteinExistence type="inferred from homology"/>
<evidence type="ECO:0000313" key="4">
    <source>
        <dbReference type="Proteomes" id="UP000761264"/>
    </source>
</evidence>
<dbReference type="Proteomes" id="UP000761264">
    <property type="component" value="Unassembled WGS sequence"/>
</dbReference>
<dbReference type="CDD" id="cd00293">
    <property type="entry name" value="USP-like"/>
    <property type="match status" value="1"/>
</dbReference>
<evidence type="ECO:0000259" key="2">
    <source>
        <dbReference type="Pfam" id="PF00582"/>
    </source>
</evidence>
<dbReference type="InterPro" id="IPR006015">
    <property type="entry name" value="Universal_stress_UspA"/>
</dbReference>
<accession>A0A967CBI2</accession>
<organism evidence="3 4">
    <name type="scientific">Pelagibius litoralis</name>
    <dbReference type="NCBI Taxonomy" id="374515"/>
    <lineage>
        <taxon>Bacteria</taxon>
        <taxon>Pseudomonadati</taxon>
        <taxon>Pseudomonadota</taxon>
        <taxon>Alphaproteobacteria</taxon>
        <taxon>Rhodospirillales</taxon>
        <taxon>Rhodovibrionaceae</taxon>
        <taxon>Pelagibius</taxon>
    </lineage>
</organism>
<keyword evidence="4" id="KW-1185">Reference proteome</keyword>
<sequence>MSKKVLVPIDLEHQSSWLKSLPNGVDQARIMQGEVWLMTVVPHIPSGIDWRYAIRGEEHGSIDYDVKDFVKQAEGRMKELAKEHIPKELFGGIIAAHGTIYEKIVEAAEEIGAELIVMAAHRPSLKDYLLGPNTARVARHAPCSVHIVRD</sequence>
<comment type="similarity">
    <text evidence="1">Belongs to the universal stress protein A family.</text>
</comment>
<dbReference type="InterPro" id="IPR014729">
    <property type="entry name" value="Rossmann-like_a/b/a_fold"/>
</dbReference>
<dbReference type="AlphaFoldDB" id="A0A967CBI2"/>
<dbReference type="EMBL" id="JAAQPH010000004">
    <property type="protein sequence ID" value="NIA68368.1"/>
    <property type="molecule type" value="Genomic_DNA"/>
</dbReference>
<reference evidence="3" key="1">
    <citation type="submission" date="2020-03" db="EMBL/GenBank/DDBJ databases">
        <title>Genome of Pelagibius litoralis DSM 21314T.</title>
        <authorList>
            <person name="Wang G."/>
        </authorList>
    </citation>
    <scope>NUCLEOTIDE SEQUENCE</scope>
    <source>
        <strain evidence="3">DSM 21314</strain>
    </source>
</reference>
<name>A0A967CBI2_9PROT</name>
<dbReference type="SUPFAM" id="SSF52402">
    <property type="entry name" value="Adenine nucleotide alpha hydrolases-like"/>
    <property type="match status" value="1"/>
</dbReference>
<gene>
    <name evidence="3" type="ORF">HBA54_07165</name>
</gene>
<dbReference type="RefSeq" id="WP_167222868.1">
    <property type="nucleotide sequence ID" value="NZ_JAAQPH010000004.1"/>
</dbReference>
<protein>
    <submittedName>
        <fullName evidence="3">Universal stress protein</fullName>
    </submittedName>
</protein>
<dbReference type="PRINTS" id="PR01438">
    <property type="entry name" value="UNVRSLSTRESS"/>
</dbReference>
<dbReference type="Pfam" id="PF00582">
    <property type="entry name" value="Usp"/>
    <property type="match status" value="1"/>
</dbReference>
<dbReference type="InterPro" id="IPR006016">
    <property type="entry name" value="UspA"/>
</dbReference>